<evidence type="ECO:0000313" key="5">
    <source>
        <dbReference type="EMBL" id="PWR23220.1"/>
    </source>
</evidence>
<name>A0A317EAP3_9PROT</name>
<keyword evidence="1" id="KW-0813">Transport</keyword>
<dbReference type="PANTHER" id="PTHR45772:SF1">
    <property type="entry name" value="ABC TRANSPORTER ATP-BINDING PROTEIN"/>
    <property type="match status" value="1"/>
</dbReference>
<dbReference type="FunFam" id="3.40.50.300:FF:000421">
    <property type="entry name" value="Branched-chain amino acid ABC transporter ATP-binding protein"/>
    <property type="match status" value="1"/>
</dbReference>
<dbReference type="Pfam" id="PF00005">
    <property type="entry name" value="ABC_tran"/>
    <property type="match status" value="1"/>
</dbReference>
<dbReference type="Proteomes" id="UP000246077">
    <property type="component" value="Unassembled WGS sequence"/>
</dbReference>
<dbReference type="PANTHER" id="PTHR45772">
    <property type="entry name" value="CONSERVED COMPONENT OF ABC TRANSPORTER FOR NATURAL AMINO ACIDS-RELATED"/>
    <property type="match status" value="1"/>
</dbReference>
<dbReference type="InterPro" id="IPR003593">
    <property type="entry name" value="AAA+_ATPase"/>
</dbReference>
<dbReference type="InterPro" id="IPR003439">
    <property type="entry name" value="ABC_transporter-like_ATP-bd"/>
</dbReference>
<evidence type="ECO:0000259" key="4">
    <source>
        <dbReference type="PROSITE" id="PS50893"/>
    </source>
</evidence>
<dbReference type="Pfam" id="PF12399">
    <property type="entry name" value="BCA_ABC_TP_C"/>
    <property type="match status" value="1"/>
</dbReference>
<keyword evidence="6" id="KW-1185">Reference proteome</keyword>
<dbReference type="InterPro" id="IPR032823">
    <property type="entry name" value="BCA_ABC_TP_C"/>
</dbReference>
<dbReference type="OrthoDB" id="9779872at2"/>
<organism evidence="5 6">
    <name type="scientific">Zavarzinia compransoris</name>
    <dbReference type="NCBI Taxonomy" id="1264899"/>
    <lineage>
        <taxon>Bacteria</taxon>
        <taxon>Pseudomonadati</taxon>
        <taxon>Pseudomonadota</taxon>
        <taxon>Alphaproteobacteria</taxon>
        <taxon>Rhodospirillales</taxon>
        <taxon>Zavarziniaceae</taxon>
        <taxon>Zavarzinia</taxon>
    </lineage>
</organism>
<dbReference type="AlphaFoldDB" id="A0A317EAP3"/>
<reference evidence="6" key="1">
    <citation type="submission" date="2018-05" db="EMBL/GenBank/DDBJ databases">
        <title>Zavarzinia sp. HR-AS.</title>
        <authorList>
            <person name="Lee Y."/>
            <person name="Jeon C.O."/>
        </authorList>
    </citation>
    <scope>NUCLEOTIDE SEQUENCE [LARGE SCALE GENOMIC DNA]</scope>
    <source>
        <strain evidence="6">DSM 1231</strain>
    </source>
</reference>
<dbReference type="GO" id="GO:0005524">
    <property type="term" value="F:ATP binding"/>
    <property type="evidence" value="ECO:0007669"/>
    <property type="project" value="UniProtKB-KW"/>
</dbReference>
<dbReference type="SMART" id="SM00382">
    <property type="entry name" value="AAA"/>
    <property type="match status" value="1"/>
</dbReference>
<keyword evidence="3 5" id="KW-0067">ATP-binding</keyword>
<dbReference type="GO" id="GO:0005886">
    <property type="term" value="C:plasma membrane"/>
    <property type="evidence" value="ECO:0007669"/>
    <property type="project" value="TreeGrafter"/>
</dbReference>
<dbReference type="GO" id="GO:0016887">
    <property type="term" value="F:ATP hydrolysis activity"/>
    <property type="evidence" value="ECO:0007669"/>
    <property type="project" value="InterPro"/>
</dbReference>
<dbReference type="Gene3D" id="3.40.50.300">
    <property type="entry name" value="P-loop containing nucleotide triphosphate hydrolases"/>
    <property type="match status" value="1"/>
</dbReference>
<evidence type="ECO:0000256" key="3">
    <source>
        <dbReference type="ARBA" id="ARBA00022840"/>
    </source>
</evidence>
<evidence type="ECO:0000256" key="1">
    <source>
        <dbReference type="ARBA" id="ARBA00022448"/>
    </source>
</evidence>
<keyword evidence="2" id="KW-0547">Nucleotide-binding</keyword>
<dbReference type="EMBL" id="QGLF01000001">
    <property type="protein sequence ID" value="PWR23220.1"/>
    <property type="molecule type" value="Genomic_DNA"/>
</dbReference>
<dbReference type="SUPFAM" id="SSF52540">
    <property type="entry name" value="P-loop containing nucleoside triphosphate hydrolases"/>
    <property type="match status" value="1"/>
</dbReference>
<sequence length="286" mass="29722">MSDLLATAWALEQAGVTPAFAARDGKAAVTGNVALLHLADIDLAFGGVKALSGVGFEAAAGETLAIIGPNGAGKSSLLNVINGIYRPQGGRVLFEGRDLTAKGARAAAAAGIARTFQNIALFKGLSVVGNIVTGRSLAHRAGIVEQVLGLPRARREEGEAHAAALELLDFLGLGAYAERPVGALPYGLQKRVELARALAARPRLLLLDEPMAGMSAGEKQELSDAIRAAKARFGMTVLLIEHDIGVVMTLSDHIVVLDYGIKIADGTPDAVRNDPRVIEAYLGQGH</sequence>
<accession>A0A317EAP3</accession>
<feature type="domain" description="ABC transporter" evidence="4">
    <location>
        <begin position="36"/>
        <end position="284"/>
    </location>
</feature>
<dbReference type="PROSITE" id="PS50893">
    <property type="entry name" value="ABC_TRANSPORTER_2"/>
    <property type="match status" value="1"/>
</dbReference>
<comment type="caution">
    <text evidence="5">The sequence shown here is derived from an EMBL/GenBank/DDBJ whole genome shotgun (WGS) entry which is preliminary data.</text>
</comment>
<dbReference type="InterPro" id="IPR051120">
    <property type="entry name" value="ABC_AA/LPS_Transport"/>
</dbReference>
<protein>
    <submittedName>
        <fullName evidence="5">ABC transporter ATP-binding protein</fullName>
    </submittedName>
</protein>
<dbReference type="RefSeq" id="WP_109919254.1">
    <property type="nucleotide sequence ID" value="NZ_QGLF01000001.1"/>
</dbReference>
<gene>
    <name evidence="5" type="ORF">DKG75_01210</name>
</gene>
<dbReference type="InterPro" id="IPR027417">
    <property type="entry name" value="P-loop_NTPase"/>
</dbReference>
<evidence type="ECO:0000313" key="6">
    <source>
        <dbReference type="Proteomes" id="UP000246077"/>
    </source>
</evidence>
<proteinExistence type="predicted"/>
<evidence type="ECO:0000256" key="2">
    <source>
        <dbReference type="ARBA" id="ARBA00022741"/>
    </source>
</evidence>